<reference evidence="3 4" key="1">
    <citation type="journal article" date="2016" name="Front. Microbiol.">
        <title>Genomic Resource of Rice Seed Associated Bacteria.</title>
        <authorList>
            <person name="Midha S."/>
            <person name="Bansal K."/>
            <person name="Sharma S."/>
            <person name="Kumar N."/>
            <person name="Patil P.P."/>
            <person name="Chaudhry V."/>
            <person name="Patil P.B."/>
        </authorList>
    </citation>
    <scope>NUCLEOTIDE SEQUENCE [LARGE SCALE GENOMIC DNA]</scope>
    <source>
        <strain evidence="3 4">NS319</strain>
    </source>
</reference>
<comment type="caution">
    <text evidence="3">The sequence shown here is derived from an EMBL/GenBank/DDBJ whole genome shotgun (WGS) entry which is preliminary data.</text>
</comment>
<keyword evidence="1" id="KW-0732">Signal</keyword>
<gene>
    <name evidence="3" type="ORF">NS319_05825</name>
</gene>
<feature type="chain" id="PRO_5007548114" description="Putative auto-transporter adhesin head GIN domain-containing protein" evidence="1">
    <location>
        <begin position="23"/>
        <end position="248"/>
    </location>
</feature>
<evidence type="ECO:0000313" key="4">
    <source>
        <dbReference type="Proteomes" id="UP000072867"/>
    </source>
</evidence>
<dbReference type="Gene3D" id="2.160.20.120">
    <property type="match status" value="1"/>
</dbReference>
<feature type="domain" description="Putative auto-transporter adhesin head GIN" evidence="2">
    <location>
        <begin position="48"/>
        <end position="225"/>
    </location>
</feature>
<evidence type="ECO:0000256" key="1">
    <source>
        <dbReference type="SAM" id="SignalP"/>
    </source>
</evidence>
<dbReference type="PATRIC" id="fig|33051.3.peg.2159"/>
<name>A0A147I1Q7_9SPHN</name>
<accession>A0A147I1Q7</accession>
<feature type="signal peptide" evidence="1">
    <location>
        <begin position="1"/>
        <end position="22"/>
    </location>
</feature>
<protein>
    <recommendedName>
        <fullName evidence="2">Putative auto-transporter adhesin head GIN domain-containing protein</fullName>
    </recommendedName>
</protein>
<dbReference type="EMBL" id="LDTD01000038">
    <property type="protein sequence ID" value="KTT71526.1"/>
    <property type="molecule type" value="Genomic_DNA"/>
</dbReference>
<evidence type="ECO:0000313" key="3">
    <source>
        <dbReference type="EMBL" id="KTT71526.1"/>
    </source>
</evidence>
<dbReference type="AlphaFoldDB" id="A0A147I1Q7"/>
<evidence type="ECO:0000259" key="2">
    <source>
        <dbReference type="Pfam" id="PF10988"/>
    </source>
</evidence>
<dbReference type="InterPro" id="IPR021255">
    <property type="entry name" value="DUF2807"/>
</dbReference>
<dbReference type="Pfam" id="PF10988">
    <property type="entry name" value="DUF2807"/>
    <property type="match status" value="1"/>
</dbReference>
<organism evidence="3 4">
    <name type="scientific">Sphingomonas sanguinis</name>
    <dbReference type="NCBI Taxonomy" id="33051"/>
    <lineage>
        <taxon>Bacteria</taxon>
        <taxon>Pseudomonadati</taxon>
        <taxon>Pseudomonadota</taxon>
        <taxon>Alphaproteobacteria</taxon>
        <taxon>Sphingomonadales</taxon>
        <taxon>Sphingomonadaceae</taxon>
        <taxon>Sphingomonas</taxon>
    </lineage>
</organism>
<sequence>MRSYRLPLIAIAALAIPTAACSFGWSSADGDAVPAQGSGNVRTFAARDFTGIDLRGSDPVEVRVGGGYSVRAEGPSDTLDQLQIARDGATLRIGRKKGIHWGWSKGKGVRILVTLPRLADAGVSGSGRMTIDRVEGPRFHGGIAGSGDMVIGAMRVGQADMGIAGSGSITATGTAGSLKVSVAGSGDFRGPGLRTRQANVSIAGSGNVAARVEGAASVSLMGSGSADLGPQSTCTVSKMGSGSARCGR</sequence>
<dbReference type="Proteomes" id="UP000072867">
    <property type="component" value="Unassembled WGS sequence"/>
</dbReference>
<dbReference type="STRING" id="33051.SB4_14880"/>
<proteinExistence type="predicted"/>